<feature type="non-terminal residue" evidence="2">
    <location>
        <position position="83"/>
    </location>
</feature>
<evidence type="ECO:0000256" key="1">
    <source>
        <dbReference type="SAM" id="MobiDB-lite"/>
    </source>
</evidence>
<name>A0ABN8J6Q1_9NEOP</name>
<keyword evidence="3" id="KW-1185">Reference proteome</keyword>
<reference evidence="2" key="1">
    <citation type="submission" date="2022-03" db="EMBL/GenBank/DDBJ databases">
        <authorList>
            <person name="Martin H S."/>
        </authorList>
    </citation>
    <scope>NUCLEOTIDE SEQUENCE</scope>
</reference>
<gene>
    <name evidence="2" type="ORF">IPOD504_LOCUS16952</name>
</gene>
<sequence length="83" mass="8846">MGPEPTTLSAEDNSDCTTKSSRDVTAAETGTLAAGGPAAPQRLNKADRRHLCKWRHSENARGQKSRRHGAGVAYCLQKINGSP</sequence>
<dbReference type="Proteomes" id="UP000837857">
    <property type="component" value="Chromosome 8"/>
</dbReference>
<accession>A0ABN8J6Q1</accession>
<organism evidence="2 3">
    <name type="scientific">Iphiclides podalirius</name>
    <name type="common">scarce swallowtail</name>
    <dbReference type="NCBI Taxonomy" id="110791"/>
    <lineage>
        <taxon>Eukaryota</taxon>
        <taxon>Metazoa</taxon>
        <taxon>Ecdysozoa</taxon>
        <taxon>Arthropoda</taxon>
        <taxon>Hexapoda</taxon>
        <taxon>Insecta</taxon>
        <taxon>Pterygota</taxon>
        <taxon>Neoptera</taxon>
        <taxon>Endopterygota</taxon>
        <taxon>Lepidoptera</taxon>
        <taxon>Glossata</taxon>
        <taxon>Ditrysia</taxon>
        <taxon>Papilionoidea</taxon>
        <taxon>Papilionidae</taxon>
        <taxon>Papilioninae</taxon>
        <taxon>Iphiclides</taxon>
    </lineage>
</organism>
<evidence type="ECO:0000313" key="3">
    <source>
        <dbReference type="Proteomes" id="UP000837857"/>
    </source>
</evidence>
<evidence type="ECO:0000313" key="2">
    <source>
        <dbReference type="EMBL" id="CAH2075618.1"/>
    </source>
</evidence>
<feature type="region of interest" description="Disordered" evidence="1">
    <location>
        <begin position="1"/>
        <end position="24"/>
    </location>
</feature>
<protein>
    <submittedName>
        <fullName evidence="2">Uncharacterized protein</fullName>
    </submittedName>
</protein>
<proteinExistence type="predicted"/>
<feature type="compositionally biased region" description="Polar residues" evidence="1">
    <location>
        <begin position="1"/>
        <end position="19"/>
    </location>
</feature>
<dbReference type="EMBL" id="OW152820">
    <property type="protein sequence ID" value="CAH2075618.1"/>
    <property type="molecule type" value="Genomic_DNA"/>
</dbReference>